<proteinExistence type="predicted"/>
<dbReference type="Proteomes" id="UP000676336">
    <property type="component" value="Unassembled WGS sequence"/>
</dbReference>
<evidence type="ECO:0000313" key="4">
    <source>
        <dbReference type="EMBL" id="CAF4835035.1"/>
    </source>
</evidence>
<dbReference type="EMBL" id="CAJOBJ010193263">
    <property type="protein sequence ID" value="CAF4960867.1"/>
    <property type="molecule type" value="Genomic_DNA"/>
</dbReference>
<sequence length="49" mass="6012">MLNKALRSLDMEVMVKMGFFIRNLHRQLEQLHQEQLSKYEQKFVVYRGQ</sequence>
<dbReference type="EMBL" id="CAJOBJ010103935">
    <property type="protein sequence ID" value="CAF4600372.1"/>
    <property type="molecule type" value="Genomic_DNA"/>
</dbReference>
<dbReference type="EMBL" id="CAJOBH010075797">
    <property type="protein sequence ID" value="CAF4493455.1"/>
    <property type="molecule type" value="Genomic_DNA"/>
</dbReference>
<organism evidence="1 7">
    <name type="scientific">Rotaria magnacalcarata</name>
    <dbReference type="NCBI Taxonomy" id="392030"/>
    <lineage>
        <taxon>Eukaryota</taxon>
        <taxon>Metazoa</taxon>
        <taxon>Spiralia</taxon>
        <taxon>Gnathifera</taxon>
        <taxon>Rotifera</taxon>
        <taxon>Eurotatoria</taxon>
        <taxon>Bdelloidea</taxon>
        <taxon>Philodinida</taxon>
        <taxon>Philodinidae</taxon>
        <taxon>Rotaria</taxon>
    </lineage>
</organism>
<dbReference type="EMBL" id="CAJOBI010158639">
    <property type="protein sequence ID" value="CAF4841775.1"/>
    <property type="molecule type" value="Genomic_DNA"/>
</dbReference>
<feature type="non-terminal residue" evidence="1">
    <location>
        <position position="49"/>
    </location>
</feature>
<accession>A0A8S2VXN2</accession>
<evidence type="ECO:0000313" key="5">
    <source>
        <dbReference type="EMBL" id="CAF4841775.1"/>
    </source>
</evidence>
<comment type="caution">
    <text evidence="1">The sequence shown here is derived from an EMBL/GenBank/DDBJ whole genome shotgun (WGS) entry which is preliminary data.</text>
</comment>
<gene>
    <name evidence="1" type="ORF">BYL167_LOCUS32493</name>
    <name evidence="2" type="ORF">BYL167_LOCUS35674</name>
    <name evidence="3" type="ORF">GIL414_LOCUS38896</name>
    <name evidence="6" type="ORF">GIL414_LOCUS54843</name>
    <name evidence="4" type="ORF">SMN809_LOCUS48667</name>
    <name evidence="5" type="ORF">SMN809_LOCUS48971</name>
</gene>
<evidence type="ECO:0000313" key="1">
    <source>
        <dbReference type="EMBL" id="CAF4421690.1"/>
    </source>
</evidence>
<evidence type="ECO:0000313" key="6">
    <source>
        <dbReference type="EMBL" id="CAF4960867.1"/>
    </source>
</evidence>
<dbReference type="EMBL" id="CAJOBI010156896">
    <property type="protein sequence ID" value="CAF4835035.1"/>
    <property type="molecule type" value="Genomic_DNA"/>
</dbReference>
<dbReference type="EMBL" id="CAJOBH010060375">
    <property type="protein sequence ID" value="CAF4421690.1"/>
    <property type="molecule type" value="Genomic_DNA"/>
</dbReference>
<reference evidence="1" key="1">
    <citation type="submission" date="2021-02" db="EMBL/GenBank/DDBJ databases">
        <authorList>
            <person name="Nowell W R."/>
        </authorList>
    </citation>
    <scope>NUCLEOTIDE SEQUENCE</scope>
</reference>
<dbReference type="AlphaFoldDB" id="A0A8S2VXN2"/>
<evidence type="ECO:0000313" key="3">
    <source>
        <dbReference type="EMBL" id="CAF4600372.1"/>
    </source>
</evidence>
<dbReference type="Proteomes" id="UP000681967">
    <property type="component" value="Unassembled WGS sequence"/>
</dbReference>
<name>A0A8S2VXN2_9BILA</name>
<dbReference type="Proteomes" id="UP000681720">
    <property type="component" value="Unassembled WGS sequence"/>
</dbReference>
<protein>
    <submittedName>
        <fullName evidence="1">Uncharacterized protein</fullName>
    </submittedName>
</protein>
<evidence type="ECO:0000313" key="7">
    <source>
        <dbReference type="Proteomes" id="UP000681967"/>
    </source>
</evidence>
<evidence type="ECO:0000313" key="2">
    <source>
        <dbReference type="EMBL" id="CAF4493455.1"/>
    </source>
</evidence>